<keyword evidence="1" id="KW-0732">Signal</keyword>
<evidence type="ECO:0000313" key="3">
    <source>
        <dbReference type="Proteomes" id="UP000499080"/>
    </source>
</evidence>
<evidence type="ECO:0000256" key="1">
    <source>
        <dbReference type="SAM" id="SignalP"/>
    </source>
</evidence>
<reference evidence="2 3" key="1">
    <citation type="journal article" date="2019" name="Sci. Rep.">
        <title>Orb-weaving spider Araneus ventricosus genome elucidates the spidroin gene catalogue.</title>
        <authorList>
            <person name="Kono N."/>
            <person name="Nakamura H."/>
            <person name="Ohtoshi R."/>
            <person name="Moran D.A.P."/>
            <person name="Shinohara A."/>
            <person name="Yoshida Y."/>
            <person name="Fujiwara M."/>
            <person name="Mori M."/>
            <person name="Tomita M."/>
            <person name="Arakawa K."/>
        </authorList>
    </citation>
    <scope>NUCLEOTIDE SEQUENCE [LARGE SCALE GENOMIC DNA]</scope>
</reference>
<accession>A0A4Y2EDK0</accession>
<keyword evidence="3" id="KW-1185">Reference proteome</keyword>
<proteinExistence type="predicted"/>
<organism evidence="2 3">
    <name type="scientific">Araneus ventricosus</name>
    <name type="common">Orbweaver spider</name>
    <name type="synonym">Epeira ventricosa</name>
    <dbReference type="NCBI Taxonomy" id="182803"/>
    <lineage>
        <taxon>Eukaryota</taxon>
        <taxon>Metazoa</taxon>
        <taxon>Ecdysozoa</taxon>
        <taxon>Arthropoda</taxon>
        <taxon>Chelicerata</taxon>
        <taxon>Arachnida</taxon>
        <taxon>Araneae</taxon>
        <taxon>Araneomorphae</taxon>
        <taxon>Entelegynae</taxon>
        <taxon>Araneoidea</taxon>
        <taxon>Araneidae</taxon>
        <taxon>Araneus</taxon>
    </lineage>
</organism>
<name>A0A4Y2EDK0_ARAVE</name>
<dbReference type="Proteomes" id="UP000499080">
    <property type="component" value="Unassembled WGS sequence"/>
</dbReference>
<dbReference type="EMBL" id="BGPR01092102">
    <property type="protein sequence ID" value="GBM25924.1"/>
    <property type="molecule type" value="Genomic_DNA"/>
</dbReference>
<evidence type="ECO:0000313" key="2">
    <source>
        <dbReference type="EMBL" id="GBM25924.1"/>
    </source>
</evidence>
<gene>
    <name evidence="2" type="ORF">AVEN_75421_1</name>
</gene>
<comment type="caution">
    <text evidence="2">The sequence shown here is derived from an EMBL/GenBank/DDBJ whole genome shotgun (WGS) entry which is preliminary data.</text>
</comment>
<feature type="chain" id="PRO_5021508030" evidence="1">
    <location>
        <begin position="25"/>
        <end position="98"/>
    </location>
</feature>
<protein>
    <submittedName>
        <fullName evidence="2">Uncharacterized protein</fullName>
    </submittedName>
</protein>
<dbReference type="AlphaFoldDB" id="A0A4Y2EDK0"/>
<feature type="signal peptide" evidence="1">
    <location>
        <begin position="1"/>
        <end position="24"/>
    </location>
</feature>
<sequence>MIPPLIIFIVIIILSHLKLTSVQALPPQPKKFTSPIGKHIVNQSTIVFHVTLKLTRSLKLMTVLDSSPATSPQPSICPPNPGLFLDLLDNSQALLLTK</sequence>